<organism evidence="1 2">
    <name type="scientific">Leucogyrophana mollusca</name>
    <dbReference type="NCBI Taxonomy" id="85980"/>
    <lineage>
        <taxon>Eukaryota</taxon>
        <taxon>Fungi</taxon>
        <taxon>Dikarya</taxon>
        <taxon>Basidiomycota</taxon>
        <taxon>Agaricomycotina</taxon>
        <taxon>Agaricomycetes</taxon>
        <taxon>Agaricomycetidae</taxon>
        <taxon>Boletales</taxon>
        <taxon>Boletales incertae sedis</taxon>
        <taxon>Leucogyrophana</taxon>
    </lineage>
</organism>
<sequence>MGKNRIETKQADEALLASLGYKQELRRAFTPFEVFGVAFSVIGLVPAMTSVLFNAVPNGGAVSIVWGWALACLPILCIGMAMAELASAAPTSGGLYYWTYTFSSPRCRNLLSWIVGYINTIGSITAVASVDWACAVQIAAGATIGSNQAYVTTNAQLYGIYLAIVLSHGVLVSLGTTILARLQTVYIILNICLCLAIIVALPVATPPEFKNSASYALGNFTNTSGWPSGFAFIVGLLYPLWAIGGYDASIHMSEEASNAAVAIPWAIVGSIAVTGVLGWVMNISLVFCMGTDLANLTGSPVGQPMAQILYNSLGKQGALVLWAMIVLVQYMMGSSALLAASRQTFAFARDGALPFSRLFHRINSYTKTPVNTVWFVVVMSVLLGLLAFAGTQAINAVFTIVVTSQYISYMLPIFARFAFKNNFEPGPFNLGCLGFPVAAIAVSFMFFMVIVFLFPATPQTSVAEMNYTIVVLGGVMFFALVWYYFPVYGGVHWFKGPVENIGSQGRKDSMSQNWDQESVPRVEKGSAVEEVVIIVKDQ</sequence>
<evidence type="ECO:0000313" key="1">
    <source>
        <dbReference type="EMBL" id="KAH7925223.1"/>
    </source>
</evidence>
<protein>
    <submittedName>
        <fullName evidence="1">Amino acid transporter</fullName>
    </submittedName>
</protein>
<gene>
    <name evidence="1" type="ORF">BV22DRAFT_1011606</name>
</gene>
<dbReference type="Proteomes" id="UP000790709">
    <property type="component" value="Unassembled WGS sequence"/>
</dbReference>
<reference evidence="1" key="1">
    <citation type="journal article" date="2021" name="New Phytol.">
        <title>Evolutionary innovations through gain and loss of genes in the ectomycorrhizal Boletales.</title>
        <authorList>
            <person name="Wu G."/>
            <person name="Miyauchi S."/>
            <person name="Morin E."/>
            <person name="Kuo A."/>
            <person name="Drula E."/>
            <person name="Varga T."/>
            <person name="Kohler A."/>
            <person name="Feng B."/>
            <person name="Cao Y."/>
            <person name="Lipzen A."/>
            <person name="Daum C."/>
            <person name="Hundley H."/>
            <person name="Pangilinan J."/>
            <person name="Johnson J."/>
            <person name="Barry K."/>
            <person name="LaButti K."/>
            <person name="Ng V."/>
            <person name="Ahrendt S."/>
            <person name="Min B."/>
            <person name="Choi I.G."/>
            <person name="Park H."/>
            <person name="Plett J.M."/>
            <person name="Magnuson J."/>
            <person name="Spatafora J.W."/>
            <person name="Nagy L.G."/>
            <person name="Henrissat B."/>
            <person name="Grigoriev I.V."/>
            <person name="Yang Z.L."/>
            <person name="Xu J."/>
            <person name="Martin F.M."/>
        </authorList>
    </citation>
    <scope>NUCLEOTIDE SEQUENCE</scope>
    <source>
        <strain evidence="1">KUC20120723A-06</strain>
    </source>
</reference>
<comment type="caution">
    <text evidence="1">The sequence shown here is derived from an EMBL/GenBank/DDBJ whole genome shotgun (WGS) entry which is preliminary data.</text>
</comment>
<accession>A0ACB8BKZ3</accession>
<proteinExistence type="predicted"/>
<dbReference type="EMBL" id="MU266406">
    <property type="protein sequence ID" value="KAH7925223.1"/>
    <property type="molecule type" value="Genomic_DNA"/>
</dbReference>
<keyword evidence="2" id="KW-1185">Reference proteome</keyword>
<name>A0ACB8BKZ3_9AGAM</name>
<evidence type="ECO:0000313" key="2">
    <source>
        <dbReference type="Proteomes" id="UP000790709"/>
    </source>
</evidence>